<name>A0ABR3DK36_NEUIN</name>
<evidence type="ECO:0000313" key="1">
    <source>
        <dbReference type="EMBL" id="KAL0473036.1"/>
    </source>
</evidence>
<dbReference type="Proteomes" id="UP001451303">
    <property type="component" value="Unassembled WGS sequence"/>
</dbReference>
<protein>
    <submittedName>
        <fullName evidence="1">Uncharacterized protein</fullName>
    </submittedName>
</protein>
<proteinExistence type="predicted"/>
<organism evidence="1 2">
    <name type="scientific">Neurospora intermedia</name>
    <dbReference type="NCBI Taxonomy" id="5142"/>
    <lineage>
        <taxon>Eukaryota</taxon>
        <taxon>Fungi</taxon>
        <taxon>Dikarya</taxon>
        <taxon>Ascomycota</taxon>
        <taxon>Pezizomycotina</taxon>
        <taxon>Sordariomycetes</taxon>
        <taxon>Sordariomycetidae</taxon>
        <taxon>Sordariales</taxon>
        <taxon>Sordariaceae</taxon>
        <taxon>Neurospora</taxon>
    </lineage>
</organism>
<accession>A0ABR3DK36</accession>
<sequence length="148" mass="16606">MSVPKGQHLEDPGCWTLVDVGLLGHTFHFCVCSFGGFHQGSGSMPVLTARNRDCPTEEMKCSWLDAMGDADGRRCRKTEWVGRLCCTKTREANSRQQASARDFLVPVPRRTALRLHPSTPQQPLTISRRYDIALHFRGFSPGLFSLSR</sequence>
<reference evidence="1 2" key="1">
    <citation type="submission" date="2023-09" db="EMBL/GenBank/DDBJ databases">
        <title>Multi-omics analysis of a traditional fermented food reveals byproduct-associated fungal strains for waste-to-food upcycling.</title>
        <authorList>
            <consortium name="Lawrence Berkeley National Laboratory"/>
            <person name="Rekdal V.M."/>
            <person name="Villalobos-Escobedo J.M."/>
            <person name="Rodriguez-Valeron N."/>
            <person name="Garcia M.O."/>
            <person name="Vasquez D.P."/>
            <person name="Damayanti I."/>
            <person name="Sorensen P.M."/>
            <person name="Baidoo E.E."/>
            <person name="De Carvalho A.C."/>
            <person name="Riley R."/>
            <person name="Lipzen A."/>
            <person name="He G."/>
            <person name="Yan M."/>
            <person name="Haridas S."/>
            <person name="Daum C."/>
            <person name="Yoshinaga Y."/>
            <person name="Ng V."/>
            <person name="Grigoriev I.V."/>
            <person name="Munk R."/>
            <person name="Nuraida L."/>
            <person name="Wijaya C.H."/>
            <person name="Morales P.-C."/>
            <person name="Keasling J.D."/>
        </authorList>
    </citation>
    <scope>NUCLEOTIDE SEQUENCE [LARGE SCALE GENOMIC DNA]</scope>
    <source>
        <strain evidence="1 2">FGSC 2613</strain>
    </source>
</reference>
<dbReference type="EMBL" id="JAVLET010000002">
    <property type="protein sequence ID" value="KAL0473036.1"/>
    <property type="molecule type" value="Genomic_DNA"/>
</dbReference>
<keyword evidence="2" id="KW-1185">Reference proteome</keyword>
<evidence type="ECO:0000313" key="2">
    <source>
        <dbReference type="Proteomes" id="UP001451303"/>
    </source>
</evidence>
<gene>
    <name evidence="1" type="ORF">QR685DRAFT_594834</name>
</gene>
<comment type="caution">
    <text evidence="1">The sequence shown here is derived from an EMBL/GenBank/DDBJ whole genome shotgun (WGS) entry which is preliminary data.</text>
</comment>